<gene>
    <name evidence="7" type="ORF">C7B45_11200</name>
</gene>
<dbReference type="InterPro" id="IPR039424">
    <property type="entry name" value="SBP_5"/>
</dbReference>
<dbReference type="GO" id="GO:0043190">
    <property type="term" value="C:ATP-binding cassette (ABC) transporter complex"/>
    <property type="evidence" value="ECO:0007669"/>
    <property type="project" value="InterPro"/>
</dbReference>
<evidence type="ECO:0000313" key="8">
    <source>
        <dbReference type="Proteomes" id="UP000241848"/>
    </source>
</evidence>
<dbReference type="Gene3D" id="3.10.105.10">
    <property type="entry name" value="Dipeptide-binding Protein, Domain 3"/>
    <property type="match status" value="1"/>
</dbReference>
<dbReference type="PIRSF" id="PIRSF002741">
    <property type="entry name" value="MppA"/>
    <property type="match status" value="1"/>
</dbReference>
<keyword evidence="3" id="KW-0813">Transport</keyword>
<dbReference type="InterPro" id="IPR000914">
    <property type="entry name" value="SBP_5_dom"/>
</dbReference>
<accession>A0A2T2WGJ5</accession>
<dbReference type="AlphaFoldDB" id="A0A2T2WGJ5"/>
<organism evidence="7 8">
    <name type="scientific">Sulfobacillus acidophilus</name>
    <dbReference type="NCBI Taxonomy" id="53633"/>
    <lineage>
        <taxon>Bacteria</taxon>
        <taxon>Bacillati</taxon>
        <taxon>Bacillota</taxon>
        <taxon>Clostridia</taxon>
        <taxon>Eubacteriales</taxon>
        <taxon>Clostridiales Family XVII. Incertae Sedis</taxon>
        <taxon>Sulfobacillus</taxon>
    </lineage>
</organism>
<dbReference type="Pfam" id="PF00496">
    <property type="entry name" value="SBP_bac_5"/>
    <property type="match status" value="1"/>
</dbReference>
<dbReference type="CDD" id="cd08513">
    <property type="entry name" value="PBP2_thermophilic_Hb8_like"/>
    <property type="match status" value="1"/>
</dbReference>
<dbReference type="SUPFAM" id="SSF53850">
    <property type="entry name" value="Periplasmic binding protein-like II"/>
    <property type="match status" value="1"/>
</dbReference>
<reference evidence="7 8" key="1">
    <citation type="journal article" date="2014" name="BMC Genomics">
        <title>Comparison of environmental and isolate Sulfobacillus genomes reveals diverse carbon, sulfur, nitrogen, and hydrogen metabolisms.</title>
        <authorList>
            <person name="Justice N.B."/>
            <person name="Norman A."/>
            <person name="Brown C.T."/>
            <person name="Singh A."/>
            <person name="Thomas B.C."/>
            <person name="Banfield J.F."/>
        </authorList>
    </citation>
    <scope>NUCLEOTIDE SEQUENCE [LARGE SCALE GENOMIC DNA]</scope>
    <source>
        <strain evidence="7">AMDSBA3</strain>
    </source>
</reference>
<dbReference type="GO" id="GO:0015833">
    <property type="term" value="P:peptide transport"/>
    <property type="evidence" value="ECO:0007669"/>
    <property type="project" value="TreeGrafter"/>
</dbReference>
<keyword evidence="4 5" id="KW-0732">Signal</keyword>
<comment type="similarity">
    <text evidence="2">Belongs to the bacterial solute-binding protein 5 family.</text>
</comment>
<evidence type="ECO:0000256" key="5">
    <source>
        <dbReference type="SAM" id="SignalP"/>
    </source>
</evidence>
<dbReference type="PANTHER" id="PTHR30290">
    <property type="entry name" value="PERIPLASMIC BINDING COMPONENT OF ABC TRANSPORTER"/>
    <property type="match status" value="1"/>
</dbReference>
<dbReference type="Proteomes" id="UP000241848">
    <property type="component" value="Unassembled WGS sequence"/>
</dbReference>
<sequence length="579" mass="63148">MSKGLALLGTAGILGFALAGTLTAASAPSAAATTKAGGTVVVALAPDSPPNWFVPIVSAAAYTEINAQIEFLMYRPLIYLNSKSQVDYARSLASKIAVSNNDTTYTITLGHKYKWSNGTSVTAQDVVFTWEIIKDATSPHAPWTYGASGSGGVPTDWKSVVAKGKNTVVVTLTKPVNPDWFIHNGLSQISPIPESVWNRYPTNPQKELSFIESVANSPTNPVYDVVDGPFKFQSWQADNYWSLVPNPHYGGHKASISKLTFEYETSSAEEFSALKEGDVSVGYLPPSMYADRGELTQDRLTSSYLFGMNYMVPNLSPKAPDGTGTIFSNLYVRQAMQMGINQQGIIKTLYHGSGIATDGPIPSKPPTIYIDSALNKAPYPFNPTAGKKLLEKHGWHEVNGVMTKDGKKLSFTILYASGSITETSMLELIKSDWAREGIQVSLEALPINEVLAEDSQSDANKWQMIYWGAGWTYQLDYYPTGGNLFKTDAGENGGGYSSPTLDTLIADTYEPGPAAQIQSRMDAYQEFMAKNLPVLWMPWFPMGYARVIGYSVTAKNVHGPISTFNPVTDFLYANYWTVS</sequence>
<evidence type="ECO:0000256" key="1">
    <source>
        <dbReference type="ARBA" id="ARBA00004196"/>
    </source>
</evidence>
<dbReference type="Gene3D" id="3.40.190.10">
    <property type="entry name" value="Periplasmic binding protein-like II"/>
    <property type="match status" value="1"/>
</dbReference>
<comment type="subcellular location">
    <subcellularLocation>
        <location evidence="1">Cell envelope</location>
    </subcellularLocation>
</comment>
<feature type="chain" id="PRO_5039686250" evidence="5">
    <location>
        <begin position="20"/>
        <end position="579"/>
    </location>
</feature>
<feature type="signal peptide" evidence="5">
    <location>
        <begin position="1"/>
        <end position="19"/>
    </location>
</feature>
<evidence type="ECO:0000256" key="2">
    <source>
        <dbReference type="ARBA" id="ARBA00005695"/>
    </source>
</evidence>
<protein>
    <submittedName>
        <fullName evidence="7">ABC transporter substrate-binding protein</fullName>
    </submittedName>
</protein>
<dbReference type="GO" id="GO:1904680">
    <property type="term" value="F:peptide transmembrane transporter activity"/>
    <property type="evidence" value="ECO:0007669"/>
    <property type="project" value="TreeGrafter"/>
</dbReference>
<evidence type="ECO:0000259" key="6">
    <source>
        <dbReference type="Pfam" id="PF00496"/>
    </source>
</evidence>
<evidence type="ECO:0000313" key="7">
    <source>
        <dbReference type="EMBL" id="PSR21340.1"/>
    </source>
</evidence>
<dbReference type="InterPro" id="IPR030678">
    <property type="entry name" value="Peptide/Ni-bd"/>
</dbReference>
<dbReference type="PANTHER" id="PTHR30290:SF10">
    <property type="entry name" value="PERIPLASMIC OLIGOPEPTIDE-BINDING PROTEIN-RELATED"/>
    <property type="match status" value="1"/>
</dbReference>
<feature type="domain" description="Solute-binding protein family 5" evidence="6">
    <location>
        <begin position="91"/>
        <end position="480"/>
    </location>
</feature>
<dbReference type="GO" id="GO:0030313">
    <property type="term" value="C:cell envelope"/>
    <property type="evidence" value="ECO:0007669"/>
    <property type="project" value="UniProtKB-SubCell"/>
</dbReference>
<proteinExistence type="inferred from homology"/>
<name>A0A2T2WGJ5_9FIRM</name>
<dbReference type="EMBL" id="PXYV01000036">
    <property type="protein sequence ID" value="PSR21340.1"/>
    <property type="molecule type" value="Genomic_DNA"/>
</dbReference>
<dbReference type="GO" id="GO:0042597">
    <property type="term" value="C:periplasmic space"/>
    <property type="evidence" value="ECO:0007669"/>
    <property type="project" value="UniProtKB-ARBA"/>
</dbReference>
<comment type="caution">
    <text evidence="7">The sequence shown here is derived from an EMBL/GenBank/DDBJ whole genome shotgun (WGS) entry which is preliminary data.</text>
</comment>
<evidence type="ECO:0000256" key="3">
    <source>
        <dbReference type="ARBA" id="ARBA00022448"/>
    </source>
</evidence>
<evidence type="ECO:0000256" key="4">
    <source>
        <dbReference type="ARBA" id="ARBA00022729"/>
    </source>
</evidence>